<evidence type="ECO:0000313" key="2">
    <source>
        <dbReference type="Proteomes" id="UP000075243"/>
    </source>
</evidence>
<reference evidence="1 2" key="1">
    <citation type="journal article" date="2012" name="Nat. Biotechnol.">
        <title>Draft genome sequence of pigeonpea (Cajanus cajan), an orphan legume crop of resource-poor farmers.</title>
        <authorList>
            <person name="Varshney R.K."/>
            <person name="Chen W."/>
            <person name="Li Y."/>
            <person name="Bharti A.K."/>
            <person name="Saxena R.K."/>
            <person name="Schlueter J.A."/>
            <person name="Donoghue M.T."/>
            <person name="Azam S."/>
            <person name="Fan G."/>
            <person name="Whaley A.M."/>
            <person name="Farmer A.D."/>
            <person name="Sheridan J."/>
            <person name="Iwata A."/>
            <person name="Tuteja R."/>
            <person name="Penmetsa R.V."/>
            <person name="Wu W."/>
            <person name="Upadhyaya H.D."/>
            <person name="Yang S.P."/>
            <person name="Shah T."/>
            <person name="Saxena K.B."/>
            <person name="Michael T."/>
            <person name="McCombie W.R."/>
            <person name="Yang B."/>
            <person name="Zhang G."/>
            <person name="Yang H."/>
            <person name="Wang J."/>
            <person name="Spillane C."/>
            <person name="Cook D.R."/>
            <person name="May G.D."/>
            <person name="Xu X."/>
            <person name="Jackson S.A."/>
        </authorList>
    </citation>
    <scope>NUCLEOTIDE SEQUENCE [LARGE SCALE GENOMIC DNA]</scope>
    <source>
        <strain evidence="2">cv. Asha</strain>
    </source>
</reference>
<proteinExistence type="predicted"/>
<keyword evidence="2" id="KW-1185">Reference proteome</keyword>
<organism evidence="1 2">
    <name type="scientific">Cajanus cajan</name>
    <name type="common">Pigeon pea</name>
    <name type="synonym">Cajanus indicus</name>
    <dbReference type="NCBI Taxonomy" id="3821"/>
    <lineage>
        <taxon>Eukaryota</taxon>
        <taxon>Viridiplantae</taxon>
        <taxon>Streptophyta</taxon>
        <taxon>Embryophyta</taxon>
        <taxon>Tracheophyta</taxon>
        <taxon>Spermatophyta</taxon>
        <taxon>Magnoliopsida</taxon>
        <taxon>eudicotyledons</taxon>
        <taxon>Gunneridae</taxon>
        <taxon>Pentapetalae</taxon>
        <taxon>rosids</taxon>
        <taxon>fabids</taxon>
        <taxon>Fabales</taxon>
        <taxon>Fabaceae</taxon>
        <taxon>Papilionoideae</taxon>
        <taxon>50 kb inversion clade</taxon>
        <taxon>NPAAA clade</taxon>
        <taxon>indigoferoid/millettioid clade</taxon>
        <taxon>Phaseoleae</taxon>
        <taxon>Cajanus</taxon>
    </lineage>
</organism>
<dbReference type="Proteomes" id="UP000075243">
    <property type="component" value="Chromosome 2"/>
</dbReference>
<gene>
    <name evidence="1" type="ORF">KK1_005642</name>
</gene>
<name>A0A151U180_CAJCA</name>
<accession>A0A151U180</accession>
<sequence length="72" mass="8904">MAEKTQKWRVIWCAIAWNIWNQRNACVFRHDQFVQQKLMKEIILTAWKWLRVKQNNFHIPFYLWSINPGLCI</sequence>
<dbReference type="EMBL" id="CM003604">
    <property type="protein sequence ID" value="KYP73035.1"/>
    <property type="molecule type" value="Genomic_DNA"/>
</dbReference>
<evidence type="ECO:0000313" key="1">
    <source>
        <dbReference type="EMBL" id="KYP73035.1"/>
    </source>
</evidence>
<protein>
    <submittedName>
        <fullName evidence="1">Uncharacterized protein</fullName>
    </submittedName>
</protein>
<dbReference type="AlphaFoldDB" id="A0A151U180"/>
<dbReference type="Gramene" id="C.cajan_05507.t">
    <property type="protein sequence ID" value="C.cajan_05507.t"/>
    <property type="gene ID" value="C.cajan_05507"/>
</dbReference>